<protein>
    <submittedName>
        <fullName evidence="2">Uncharacterized protein</fullName>
    </submittedName>
</protein>
<dbReference type="AlphaFoldDB" id="A0A6B9FHH4"/>
<accession>A0A6B9FHH4</accession>
<evidence type="ECO:0000313" key="2">
    <source>
        <dbReference type="EMBL" id="QGX96223.1"/>
    </source>
</evidence>
<dbReference type="Proteomes" id="UP000428325">
    <property type="component" value="Chromosome"/>
</dbReference>
<feature type="region of interest" description="Disordered" evidence="1">
    <location>
        <begin position="23"/>
        <end position="45"/>
    </location>
</feature>
<name>A0A6B9FHH4_9EURY</name>
<evidence type="ECO:0000313" key="3">
    <source>
        <dbReference type="Proteomes" id="UP000428325"/>
    </source>
</evidence>
<dbReference type="RefSeq" id="WP_157690687.1">
    <property type="nucleotide sequence ID" value="NZ_CP034345.1"/>
</dbReference>
<keyword evidence="3" id="KW-1185">Reference proteome</keyword>
<proteinExistence type="predicted"/>
<dbReference type="KEGG" id="hra:EI982_16270"/>
<dbReference type="PROSITE" id="PS51257">
    <property type="entry name" value="PROKAR_LIPOPROTEIN"/>
    <property type="match status" value="1"/>
</dbReference>
<gene>
    <name evidence="2" type="ORF">EI982_16270</name>
</gene>
<sequence>MDRRLTIVLSATIVLLAGCAAPATPSDGTGSPTPDGEYPEGAGPNHVDFAALDADNRSVADSPRDHWESYAIVYTAPPERRLVEGNYYIDSSTGAIIGERWNDARVYINGSTYAFVQPADSVPEREREQLDADDSFVYDAATDAYYRYDRNYGSVAPTNIGRHPGLLDAYTWEAVDTTTHHGVPVVTYRATGSRPDTRAPPVVDGTLQLGVDDGVVYAFDVTVDADGDDYRYTYEVKPAPFPEHEWVDQARELSAENATATE</sequence>
<organism evidence="2 3">
    <name type="scientific">Haloplanus rallus</name>
    <dbReference type="NCBI Taxonomy" id="1816183"/>
    <lineage>
        <taxon>Archaea</taxon>
        <taxon>Methanobacteriati</taxon>
        <taxon>Methanobacteriota</taxon>
        <taxon>Stenosarchaea group</taxon>
        <taxon>Halobacteria</taxon>
        <taxon>Halobacteriales</taxon>
        <taxon>Haloferacaceae</taxon>
        <taxon>Haloplanus</taxon>
    </lineage>
</organism>
<dbReference type="GeneID" id="99244043"/>
<dbReference type="OrthoDB" id="325674at2157"/>
<reference evidence="2 3" key="1">
    <citation type="submission" date="2018-12" db="EMBL/GenBank/DDBJ databases">
        <title>Complete genome sequence of Haloplanus rallus MBLA0036.</title>
        <authorList>
            <person name="Nam Y.-d."/>
            <person name="Kang J."/>
            <person name="Chung W.-H."/>
            <person name="Park Y.S."/>
        </authorList>
    </citation>
    <scope>NUCLEOTIDE SEQUENCE [LARGE SCALE GENOMIC DNA]</scope>
    <source>
        <strain evidence="2 3">MBLA0036</strain>
    </source>
</reference>
<evidence type="ECO:0000256" key="1">
    <source>
        <dbReference type="SAM" id="MobiDB-lite"/>
    </source>
</evidence>
<dbReference type="EMBL" id="CP034345">
    <property type="protein sequence ID" value="QGX96223.1"/>
    <property type="molecule type" value="Genomic_DNA"/>
</dbReference>